<dbReference type="EMBL" id="BK015023">
    <property type="protein sequence ID" value="DAD87633.1"/>
    <property type="molecule type" value="Genomic_DNA"/>
</dbReference>
<organism evidence="1">
    <name type="scientific">Siphoviridae sp. ctoMB99</name>
    <dbReference type="NCBI Taxonomy" id="2826459"/>
    <lineage>
        <taxon>Viruses</taxon>
        <taxon>Duplodnaviria</taxon>
        <taxon>Heunggongvirae</taxon>
        <taxon>Uroviricota</taxon>
        <taxon>Caudoviricetes</taxon>
    </lineage>
</organism>
<protein>
    <submittedName>
        <fullName evidence="1">DNA-binding protein</fullName>
    </submittedName>
</protein>
<dbReference type="GO" id="GO:0003677">
    <property type="term" value="F:DNA binding"/>
    <property type="evidence" value="ECO:0007669"/>
    <property type="project" value="UniProtKB-KW"/>
</dbReference>
<keyword evidence="1" id="KW-0238">DNA-binding</keyword>
<proteinExistence type="predicted"/>
<sequence length="81" mass="9652">MISEDRRTKNLVLFLNFNVFLHMRLRHERFDTDRHGVTLHRIIFDLVDKLGRVESPQRTSANYPFIAISFLHPNIFGSVRE</sequence>
<reference evidence="1" key="1">
    <citation type="journal article" date="2021" name="Proc. Natl. Acad. Sci. U.S.A.">
        <title>A Catalog of Tens of Thousands of Viruses from Human Metagenomes Reveals Hidden Associations with Chronic Diseases.</title>
        <authorList>
            <person name="Tisza M.J."/>
            <person name="Buck C.B."/>
        </authorList>
    </citation>
    <scope>NUCLEOTIDE SEQUENCE</scope>
    <source>
        <strain evidence="1">CtoMB99</strain>
    </source>
</reference>
<accession>A0A8S5MZ59</accession>
<evidence type="ECO:0000313" key="1">
    <source>
        <dbReference type="EMBL" id="DAD87633.1"/>
    </source>
</evidence>
<name>A0A8S5MZ59_9CAUD</name>